<dbReference type="AlphaFoldDB" id="K6YNQ6"/>
<dbReference type="InterPro" id="IPR018667">
    <property type="entry name" value="DUF2126"/>
</dbReference>
<proteinExistence type="predicted"/>
<feature type="domain" description="DUF2126" evidence="1">
    <location>
        <begin position="203"/>
        <end position="703"/>
    </location>
</feature>
<name>K6YNQ6_9ALTE</name>
<dbReference type="OrthoDB" id="9804872at2"/>
<dbReference type="EMBL" id="BAEN01000011">
    <property type="protein sequence ID" value="GAC12980.1"/>
    <property type="molecule type" value="Genomic_DNA"/>
</dbReference>
<comment type="caution">
    <text evidence="2">The sequence shown here is derived from an EMBL/GenBank/DDBJ whole genome shotgun (WGS) entry which is preliminary data.</text>
</comment>
<dbReference type="Pfam" id="PF09899">
    <property type="entry name" value="DUF2126"/>
    <property type="match status" value="2"/>
</dbReference>
<evidence type="ECO:0000313" key="3">
    <source>
        <dbReference type="Proteomes" id="UP000006334"/>
    </source>
</evidence>
<evidence type="ECO:0000313" key="2">
    <source>
        <dbReference type="EMBL" id="GAC12980.1"/>
    </source>
</evidence>
<dbReference type="eggNOG" id="COG4196">
    <property type="taxonomic scope" value="Bacteria"/>
</dbReference>
<keyword evidence="3" id="KW-1185">Reference proteome</keyword>
<accession>K6YNQ6</accession>
<dbReference type="RefSeq" id="WP_008842800.1">
    <property type="nucleotide sequence ID" value="NZ_BAEN01000011.1"/>
</dbReference>
<gene>
    <name evidence="2" type="ORF">GLIP_0330</name>
</gene>
<sequence length="709" mass="79376">MIQSNEVNAMAAKLESKLQAKQITLTMGGEPTYIVAQPDAEEWNNAAMGEQKLGFARRMTAELIRDVYPQALAMQVFGKWYPGEPLPRWNFMTLHAQQGEALWPETKRLMLDDVEGANKPEAAANLIQGIAQALDLEDHIIEAFEQATQHTESRLAGWVLPLDFEDDTWISAKWPFNHNNPMQLFVGDSPVGLRLPLGDLPADTLRKALSVEVRRGAIEIFIPPLDLSEFRILIKLIRQLANSADLHDLLLCGYAPSETNDELVVLGLAADPGVLEVNVPPSKTWQDYNTILTQCTKAAAAVDLQLTKLQLNGSVYGTGGGSHITFGGESLDTNPFLKDPKRISSLLRYWQRHPALSYFFTGQHVGPGSQAPRVDEGPRHGLYELEVACEGLEGASTPPDGLAIDQFLKNLMTDSSGNTHRAELCFDKFYNLASPNGLLGIVEFRAFETYARSEWMSLAALFIRAVLVRLFESPYTEPLKRFGPELHDRYFLPAFLWQDIQAICEDLQAHGIPFEAQWLQPILDFRSPSVGTLEVPNGSIDLRQAFESWPLMAEESRGSSTVRVVDNSTDRIQFTLSDKKLLESGELRVNDVRVPFEEIDGLMICGLRYKCASAYPALHPHVPIQSPLWIEWVDKDSGKTISAAHYHYWNPDAPAYDGRPRTSEIAAERRAARWQNAPELIGRIAEVIEPKLAPEYRFTLDLRRQIKPG</sequence>
<evidence type="ECO:0000259" key="1">
    <source>
        <dbReference type="Pfam" id="PF09899"/>
    </source>
</evidence>
<organism evidence="2 3">
    <name type="scientific">Aliiglaciecola lipolytica E3</name>
    <dbReference type="NCBI Taxonomy" id="1127673"/>
    <lineage>
        <taxon>Bacteria</taxon>
        <taxon>Pseudomonadati</taxon>
        <taxon>Pseudomonadota</taxon>
        <taxon>Gammaproteobacteria</taxon>
        <taxon>Alteromonadales</taxon>
        <taxon>Alteromonadaceae</taxon>
        <taxon>Aliiglaciecola</taxon>
    </lineage>
</organism>
<reference evidence="2 3" key="1">
    <citation type="journal article" date="2017" name="Antonie Van Leeuwenhoek">
        <title>Rhizobium rhizosphaerae sp. nov., a novel species isolated from rice rhizosphere.</title>
        <authorList>
            <person name="Zhao J.J."/>
            <person name="Zhang J."/>
            <person name="Zhang R.J."/>
            <person name="Zhang C.W."/>
            <person name="Yin H.Q."/>
            <person name="Zhang X.X."/>
        </authorList>
    </citation>
    <scope>NUCLEOTIDE SEQUENCE [LARGE SCALE GENOMIC DNA]</scope>
    <source>
        <strain evidence="2 3">E3</strain>
    </source>
</reference>
<dbReference type="Proteomes" id="UP000006334">
    <property type="component" value="Unassembled WGS sequence"/>
</dbReference>
<feature type="domain" description="DUF2126" evidence="1">
    <location>
        <begin position="5"/>
        <end position="151"/>
    </location>
</feature>
<dbReference type="STRING" id="1127673.GLIP_0330"/>
<protein>
    <recommendedName>
        <fullName evidence="1">DUF2126 domain-containing protein</fullName>
    </recommendedName>
</protein>